<organism evidence="6 7">
    <name type="scientific">Catenuloplanes atrovinosus</name>
    <dbReference type="NCBI Taxonomy" id="137266"/>
    <lineage>
        <taxon>Bacteria</taxon>
        <taxon>Bacillati</taxon>
        <taxon>Actinomycetota</taxon>
        <taxon>Actinomycetes</taxon>
        <taxon>Micromonosporales</taxon>
        <taxon>Micromonosporaceae</taxon>
        <taxon>Catenuloplanes</taxon>
    </lineage>
</organism>
<evidence type="ECO:0000256" key="2">
    <source>
        <dbReference type="ARBA" id="ARBA00039140"/>
    </source>
</evidence>
<dbReference type="GO" id="GO:0005737">
    <property type="term" value="C:cytoplasm"/>
    <property type="evidence" value="ECO:0007669"/>
    <property type="project" value="InterPro"/>
</dbReference>
<dbReference type="AlphaFoldDB" id="A0AAE4C8U9"/>
<dbReference type="PROSITE" id="PS50122">
    <property type="entry name" value="CHEB"/>
    <property type="match status" value="1"/>
</dbReference>
<feature type="active site" evidence="4">
    <location>
        <position position="39"/>
    </location>
</feature>
<evidence type="ECO:0000259" key="5">
    <source>
        <dbReference type="PROSITE" id="PS50122"/>
    </source>
</evidence>
<evidence type="ECO:0000256" key="3">
    <source>
        <dbReference type="ARBA" id="ARBA00048267"/>
    </source>
</evidence>
<keyword evidence="4" id="KW-0145">Chemotaxis</keyword>
<comment type="caution">
    <text evidence="6">The sequence shown here is derived from an EMBL/GenBank/DDBJ whole genome shotgun (WGS) entry which is preliminary data.</text>
</comment>
<keyword evidence="7" id="KW-1185">Reference proteome</keyword>
<dbReference type="PANTHER" id="PTHR42872">
    <property type="entry name" value="PROTEIN-GLUTAMATE METHYLESTERASE/PROTEIN-GLUTAMINE GLUTAMINASE"/>
    <property type="match status" value="1"/>
</dbReference>
<evidence type="ECO:0000313" key="6">
    <source>
        <dbReference type="EMBL" id="MDR7275906.1"/>
    </source>
</evidence>
<feature type="active site" evidence="4">
    <location>
        <position position="12"/>
    </location>
</feature>
<dbReference type="Proteomes" id="UP001183643">
    <property type="component" value="Unassembled WGS sequence"/>
</dbReference>
<sequence>MPGSDLVVIGASAGGLEALRGLLGGLPAGLPAGVIIVVHTGSHAAGRLPDVLARAGPLPAAYAVSGQRLTPGLLTVAPPGQHLVLTAGRVLRLHRGPLVHHTRPAIDPLLHSAAGVCGDRVIAVMLSGRLHDGADGAAAVAAAGGIVLVQDPAEAQSPGMPRATLARVPGAAVWPAAKLGGAIADALDTDVAPGTPARVPGGVEEIDEALWTAVSRLQSHAAAQQRLLQRLDPAGGVAAEARARAARALHAAQVIADRVMPFFEPGADG</sequence>
<dbReference type="RefSeq" id="WP_310367465.1">
    <property type="nucleotide sequence ID" value="NZ_JAVDYB010000001.1"/>
</dbReference>
<accession>A0AAE4C8U9</accession>
<dbReference type="EMBL" id="JAVDYB010000001">
    <property type="protein sequence ID" value="MDR7275906.1"/>
    <property type="molecule type" value="Genomic_DNA"/>
</dbReference>
<evidence type="ECO:0000256" key="1">
    <source>
        <dbReference type="ARBA" id="ARBA00022801"/>
    </source>
</evidence>
<dbReference type="SUPFAM" id="SSF52738">
    <property type="entry name" value="Methylesterase CheB, C-terminal domain"/>
    <property type="match status" value="1"/>
</dbReference>
<proteinExistence type="predicted"/>
<dbReference type="PANTHER" id="PTHR42872:SF6">
    <property type="entry name" value="PROTEIN-GLUTAMATE METHYLESTERASE_PROTEIN-GLUTAMINE GLUTAMINASE"/>
    <property type="match status" value="1"/>
</dbReference>
<dbReference type="Pfam" id="PF01339">
    <property type="entry name" value="CheB_methylest"/>
    <property type="match status" value="1"/>
</dbReference>
<evidence type="ECO:0000256" key="4">
    <source>
        <dbReference type="PROSITE-ProRule" id="PRU00050"/>
    </source>
</evidence>
<reference evidence="6" key="1">
    <citation type="submission" date="2023-07" db="EMBL/GenBank/DDBJ databases">
        <title>Sequencing the genomes of 1000 actinobacteria strains.</title>
        <authorList>
            <person name="Klenk H.-P."/>
        </authorList>
    </citation>
    <scope>NUCLEOTIDE SEQUENCE</scope>
    <source>
        <strain evidence="6">DSM 44707</strain>
    </source>
</reference>
<dbReference type="GO" id="GO:0006935">
    <property type="term" value="P:chemotaxis"/>
    <property type="evidence" value="ECO:0007669"/>
    <property type="project" value="UniProtKB-UniRule"/>
</dbReference>
<comment type="catalytic activity">
    <reaction evidence="3">
        <text>[protein]-L-glutamate 5-O-methyl ester + H2O = L-glutamyl-[protein] + methanol + H(+)</text>
        <dbReference type="Rhea" id="RHEA:23236"/>
        <dbReference type="Rhea" id="RHEA-COMP:10208"/>
        <dbReference type="Rhea" id="RHEA-COMP:10311"/>
        <dbReference type="ChEBI" id="CHEBI:15377"/>
        <dbReference type="ChEBI" id="CHEBI:15378"/>
        <dbReference type="ChEBI" id="CHEBI:17790"/>
        <dbReference type="ChEBI" id="CHEBI:29973"/>
        <dbReference type="ChEBI" id="CHEBI:82795"/>
        <dbReference type="EC" id="3.1.1.61"/>
    </reaction>
</comment>
<protein>
    <recommendedName>
        <fullName evidence="2">protein-glutamate methylesterase</fullName>
        <ecNumber evidence="2">3.1.1.61</ecNumber>
    </recommendedName>
</protein>
<feature type="domain" description="CheB-type methylesterase" evidence="5">
    <location>
        <begin position="1"/>
        <end position="190"/>
    </location>
</feature>
<dbReference type="GO" id="GO:0008984">
    <property type="term" value="F:protein-glutamate methylesterase activity"/>
    <property type="evidence" value="ECO:0007669"/>
    <property type="project" value="UniProtKB-EC"/>
</dbReference>
<evidence type="ECO:0000313" key="7">
    <source>
        <dbReference type="Proteomes" id="UP001183643"/>
    </source>
</evidence>
<keyword evidence="1 4" id="KW-0378">Hydrolase</keyword>
<gene>
    <name evidence="6" type="ORF">J2S41_002684</name>
</gene>
<dbReference type="InterPro" id="IPR000673">
    <property type="entry name" value="Sig_transdc_resp-reg_Me-estase"/>
</dbReference>
<dbReference type="EC" id="3.1.1.61" evidence="2"/>
<dbReference type="Gene3D" id="3.40.50.180">
    <property type="entry name" value="Methylesterase CheB, C-terminal domain"/>
    <property type="match status" value="1"/>
</dbReference>
<name>A0AAE4C8U9_9ACTN</name>
<dbReference type="InterPro" id="IPR035909">
    <property type="entry name" value="CheB_C"/>
</dbReference>
<dbReference type="GO" id="GO:0000156">
    <property type="term" value="F:phosphorelay response regulator activity"/>
    <property type="evidence" value="ECO:0007669"/>
    <property type="project" value="InterPro"/>
</dbReference>
<feature type="active site" evidence="4">
    <location>
        <position position="132"/>
    </location>
</feature>